<feature type="chain" id="PRO_5020782630" evidence="1">
    <location>
        <begin position="20"/>
        <end position="383"/>
    </location>
</feature>
<accession>A0A4R2H5Z7</accession>
<evidence type="ECO:0000313" key="6">
    <source>
        <dbReference type="Proteomes" id="UP000622648"/>
    </source>
</evidence>
<dbReference type="Proteomes" id="UP000295684">
    <property type="component" value="Unassembled WGS sequence"/>
</dbReference>
<evidence type="ECO:0000313" key="3">
    <source>
        <dbReference type="EMBL" id="GGE38641.1"/>
    </source>
</evidence>
<reference evidence="6" key="2">
    <citation type="journal article" date="2019" name="Int. J. Syst. Evol. Microbiol.">
        <title>The Global Catalogue of Microorganisms (GCM) 10K type strain sequencing project: providing services to taxonomists for standard genome sequencing and annotation.</title>
        <authorList>
            <consortium name="The Broad Institute Genomics Platform"/>
            <consortium name="The Broad Institute Genome Sequencing Center for Infectious Disease"/>
            <person name="Wu L."/>
            <person name="Ma J."/>
        </authorList>
    </citation>
    <scope>NUCLEOTIDE SEQUENCE [LARGE SCALE GENOMIC DNA]</scope>
    <source>
        <strain evidence="6">CGMCC 1.15644</strain>
    </source>
</reference>
<dbReference type="Gene3D" id="2.40.160.60">
    <property type="entry name" value="Outer membrane protein transport protein (OMPP1/FadL/TodX)"/>
    <property type="match status" value="1"/>
</dbReference>
<reference evidence="3" key="1">
    <citation type="journal article" date="2014" name="Int. J. Syst. Evol. Microbiol.">
        <title>Complete genome of a new Firmicutes species belonging to the dominant human colonic microbiota ('Ruminococcus bicirculans') reveals two chromosomes and a selective capacity to utilize plant glucans.</title>
        <authorList>
            <consortium name="NISC Comparative Sequencing Program"/>
            <person name="Wegmann U."/>
            <person name="Louis P."/>
            <person name="Goesmann A."/>
            <person name="Henrissat B."/>
            <person name="Duncan S.H."/>
            <person name="Flint H.J."/>
        </authorList>
    </citation>
    <scope>NUCLEOTIDE SEQUENCE</scope>
    <source>
        <strain evidence="3">CGMCC 1.15644</strain>
    </source>
</reference>
<dbReference type="EMBL" id="BMJO01000001">
    <property type="protein sequence ID" value="GGE38641.1"/>
    <property type="molecule type" value="Genomic_DNA"/>
</dbReference>
<dbReference type="OrthoDB" id="9758448at2"/>
<reference evidence="3" key="4">
    <citation type="submission" date="2024-05" db="EMBL/GenBank/DDBJ databases">
        <authorList>
            <person name="Sun Q."/>
            <person name="Zhou Y."/>
        </authorList>
    </citation>
    <scope>NUCLEOTIDE SEQUENCE</scope>
    <source>
        <strain evidence="3">CGMCC 1.15644</strain>
    </source>
</reference>
<gene>
    <name evidence="3" type="primary">porV</name>
    <name evidence="4" type="ORF">EV200_10726</name>
    <name evidence="3" type="ORF">GCM10011413_00240</name>
</gene>
<evidence type="ECO:0000313" key="4">
    <source>
        <dbReference type="EMBL" id="TCO21437.1"/>
    </source>
</evidence>
<dbReference type="RefSeq" id="WP_132534791.1">
    <property type="nucleotide sequence ID" value="NZ_BMJO01000001.1"/>
</dbReference>
<reference evidence="4 5" key="3">
    <citation type="submission" date="2019-03" db="EMBL/GenBank/DDBJ databases">
        <title>Genomic Encyclopedia of Type Strains, Phase IV (KMG-IV): sequencing the most valuable type-strain genomes for metagenomic binning, comparative biology and taxonomic classification.</title>
        <authorList>
            <person name="Goeker M."/>
        </authorList>
    </citation>
    <scope>NUCLEOTIDE SEQUENCE [LARGE SCALE GENOMIC DNA]</scope>
    <source>
        <strain evidence="4 5">DSM 103236</strain>
    </source>
</reference>
<keyword evidence="1" id="KW-0732">Signal</keyword>
<feature type="domain" description="Type IX secretion system protein PorV" evidence="2">
    <location>
        <begin position="26"/>
        <end position="266"/>
    </location>
</feature>
<evidence type="ECO:0000256" key="1">
    <source>
        <dbReference type="SAM" id="SignalP"/>
    </source>
</evidence>
<dbReference type="AlphaFoldDB" id="A0A4R2H5Z7"/>
<dbReference type="InterPro" id="IPR047799">
    <property type="entry name" value="T9SS_OM_PorV"/>
</dbReference>
<organism evidence="4 5">
    <name type="scientific">Pedobacter psychrotolerans</name>
    <dbReference type="NCBI Taxonomy" id="1843235"/>
    <lineage>
        <taxon>Bacteria</taxon>
        <taxon>Pseudomonadati</taxon>
        <taxon>Bacteroidota</taxon>
        <taxon>Sphingobacteriia</taxon>
        <taxon>Sphingobacteriales</taxon>
        <taxon>Sphingobacteriaceae</taxon>
        <taxon>Pedobacter</taxon>
    </lineage>
</organism>
<feature type="signal peptide" evidence="1">
    <location>
        <begin position="1"/>
        <end position="19"/>
    </location>
</feature>
<dbReference type="EMBL" id="SLWO01000007">
    <property type="protein sequence ID" value="TCO21437.1"/>
    <property type="molecule type" value="Genomic_DNA"/>
</dbReference>
<dbReference type="Pfam" id="PF19572">
    <property type="entry name" value="PorV"/>
    <property type="match status" value="1"/>
</dbReference>
<proteinExistence type="predicted"/>
<dbReference type="InterPro" id="IPR045741">
    <property type="entry name" value="PorV"/>
</dbReference>
<keyword evidence="6" id="KW-1185">Reference proteome</keyword>
<comment type="caution">
    <text evidence="4">The sequence shown here is derived from an EMBL/GenBank/DDBJ whole genome shotgun (WGS) entry which is preliminary data.</text>
</comment>
<evidence type="ECO:0000313" key="5">
    <source>
        <dbReference type="Proteomes" id="UP000295684"/>
    </source>
</evidence>
<dbReference type="SUPFAM" id="SSF56935">
    <property type="entry name" value="Porins"/>
    <property type="match status" value="1"/>
</dbReference>
<name>A0A4R2H5Z7_9SPHI</name>
<dbReference type="Proteomes" id="UP000622648">
    <property type="component" value="Unassembled WGS sequence"/>
</dbReference>
<dbReference type="NCBIfam" id="NF033709">
    <property type="entry name" value="PorV_fam"/>
    <property type="match status" value="1"/>
</dbReference>
<sequence>MKFIGISLFAMLIGNIAYSQTVVNGKNSNPVLTAVPFLNITPDARSGGMGDAGVALSPGVFDTYWNPSKMAFLDNSYKASLSYTPWLRNIAPDVNMAYANFAKKLDDRNAIGASINYFNQGRVTAYDNNEVYLGAYQPNEFAIDVSFARKLDDNFSMGLTAKYIYSNIVGSSASVAGAAGHSGSALAASVSLFYTKAIRQFGNDGKFSFGTNISDIGTKMNYYSNGINYFLPTNLKVGVADEFKIDALSRFTLTLDLNKYLVPTPPLVGPDGTIIAGRSDDQSIVSGIFGSFSDAPGGFSEEIKEISYAAGAEYMYDDKFALRTGFYYENPYKGNRRYATMGAGYRYKNMMLDFSYLVATQRTNPLNNTLRFTLSFDFGKGKY</sequence>
<evidence type="ECO:0000259" key="2">
    <source>
        <dbReference type="Pfam" id="PF19572"/>
    </source>
</evidence>
<dbReference type="NCBIfam" id="NF033710">
    <property type="entry name" value="T9SS_OM_PorV"/>
    <property type="match status" value="1"/>
</dbReference>
<protein>
    <submittedName>
        <fullName evidence="4">Long-subunit fatty acid transport protein</fullName>
    </submittedName>
</protein>